<dbReference type="EMBL" id="CP020946">
    <property type="protein sequence ID" value="ASD63436.1"/>
    <property type="molecule type" value="Genomic_DNA"/>
</dbReference>
<gene>
    <name evidence="1" type="ORF">B9G79_07565</name>
</gene>
<reference evidence="1 2" key="1">
    <citation type="submission" date="2017-04" db="EMBL/GenBank/DDBJ databases">
        <title>Whole genome sequence of Bdellovibrio bacteriovorus strain SSB218315.</title>
        <authorList>
            <person name="Oyedara O."/>
            <person name="Rodriguez-Perez M.A."/>
        </authorList>
    </citation>
    <scope>NUCLEOTIDE SEQUENCE [LARGE SCALE GENOMIC DNA]</scope>
    <source>
        <strain evidence="1 2">SSB218315</strain>
    </source>
</reference>
<sequence>MELKKHNPLFLDSTQPVGDKLITNVELLDASLAPGESLYLEVTDSFGVQQKFALKTVATKKSVRHSAELWLNQNEEIKYRFILISAGAELLSTAEKTALAGGAISEKWDPATAVKASVAPKAKKAMPKTPKSSEIKKTASIKSQGLLGTAQDYQQMKFLLGELE</sequence>
<dbReference type="Proteomes" id="UP000197003">
    <property type="component" value="Chromosome"/>
</dbReference>
<name>A0A1Z3N7K5_BDEBC</name>
<dbReference type="AlphaFoldDB" id="A0A1Z3N7K5"/>
<protein>
    <submittedName>
        <fullName evidence="1">Uncharacterized protein</fullName>
    </submittedName>
</protein>
<evidence type="ECO:0000313" key="2">
    <source>
        <dbReference type="Proteomes" id="UP000197003"/>
    </source>
</evidence>
<accession>A0A1Z3N7K5</accession>
<evidence type="ECO:0000313" key="1">
    <source>
        <dbReference type="EMBL" id="ASD63436.1"/>
    </source>
</evidence>
<dbReference type="OrthoDB" id="9342790at2"/>
<organism evidence="1 2">
    <name type="scientific">Bdellovibrio bacteriovorus</name>
    <dbReference type="NCBI Taxonomy" id="959"/>
    <lineage>
        <taxon>Bacteria</taxon>
        <taxon>Pseudomonadati</taxon>
        <taxon>Bdellovibrionota</taxon>
        <taxon>Bdellovibrionia</taxon>
        <taxon>Bdellovibrionales</taxon>
        <taxon>Pseudobdellovibrionaceae</taxon>
        <taxon>Bdellovibrio</taxon>
    </lineage>
</organism>
<proteinExistence type="predicted"/>